<name>A0ABW7SKD0_9ACTN</name>
<evidence type="ECO:0000313" key="2">
    <source>
        <dbReference type="EMBL" id="MFI0792991.1"/>
    </source>
</evidence>
<keyword evidence="1" id="KW-1133">Transmembrane helix</keyword>
<keyword evidence="1" id="KW-0812">Transmembrane</keyword>
<evidence type="ECO:0000313" key="3">
    <source>
        <dbReference type="Proteomes" id="UP001611075"/>
    </source>
</evidence>
<dbReference type="EMBL" id="JBIRPU010000004">
    <property type="protein sequence ID" value="MFI0792991.1"/>
    <property type="molecule type" value="Genomic_DNA"/>
</dbReference>
<keyword evidence="3" id="KW-1185">Reference proteome</keyword>
<feature type="transmembrane region" description="Helical" evidence="1">
    <location>
        <begin position="51"/>
        <end position="72"/>
    </location>
</feature>
<sequence length="612" mass="65507">MSHGSAAKDREDEAESIGEPTLDPREVLLKLGRHLWDEARDTRGDNWPPPWLILAAAGTGVGVVLMLIVPVVRGLLFAAGDALAALAGWTHDQAYAQVVLAPVRRYLENHAEGLPIPATTLWWTWCITGVLLLAWCVLRVTAARIGWVLYGTATTAMVTSATPGQGRWIAAAISGAWWVLLSIPAFGRPRSSPVLVLPASPTRAAIPQPPVQVSSATASVATGALVQAEADAESAEDGDSAPNDYAAWTAVLYERLVRRADHAPPADVTVSWTAVATGPTSFAALGGDRHVSGMVINGLAAEDLLRQLSTPVGASTIVQWTTNPPQTPRRRRLSDEGYDGPPSIADFVRDSVDSLSTVTAALTQIRSRWSDLNLDEQIATRAELLNHTAPLTRDVVDCMPDSDDDVYLGSIVFNDWINLDTVIGGNASSWNDFASHRPQVVGLIIEKLLTANDPGIALTEILTDLGHACMLRYDGPAGPLHRIGRNGTHRTHALRILGLPIMAAEVAIEALPLRIDAMSTWGEGNWGDSYNGPADRMWRALRDRGLLDGTISGSGPHAKLEPHRAAAPWLLGNPRSAAAVSAAYERIYPGALGIPADAMTGPQQWLRWLLSA</sequence>
<proteinExistence type="predicted"/>
<protein>
    <submittedName>
        <fullName evidence="2">Uncharacterized protein</fullName>
    </submittedName>
</protein>
<keyword evidence="1" id="KW-0472">Membrane</keyword>
<comment type="caution">
    <text evidence="2">The sequence shown here is derived from an EMBL/GenBank/DDBJ whole genome shotgun (WGS) entry which is preliminary data.</text>
</comment>
<dbReference type="RefSeq" id="WP_387020211.1">
    <property type="nucleotide sequence ID" value="NZ_JBIRPU010000004.1"/>
</dbReference>
<accession>A0ABW7SKD0</accession>
<feature type="transmembrane region" description="Helical" evidence="1">
    <location>
        <begin position="168"/>
        <end position="187"/>
    </location>
</feature>
<feature type="transmembrane region" description="Helical" evidence="1">
    <location>
        <begin position="120"/>
        <end position="138"/>
    </location>
</feature>
<reference evidence="2 3" key="1">
    <citation type="submission" date="2024-10" db="EMBL/GenBank/DDBJ databases">
        <title>The Natural Products Discovery Center: Release of the First 8490 Sequenced Strains for Exploring Actinobacteria Biosynthetic Diversity.</title>
        <authorList>
            <person name="Kalkreuter E."/>
            <person name="Kautsar S.A."/>
            <person name="Yang D."/>
            <person name="Bader C.D."/>
            <person name="Teijaro C.N."/>
            <person name="Fluegel L."/>
            <person name="Davis C.M."/>
            <person name="Simpson J.R."/>
            <person name="Lauterbach L."/>
            <person name="Steele A.D."/>
            <person name="Gui C."/>
            <person name="Meng S."/>
            <person name="Li G."/>
            <person name="Viehrig K."/>
            <person name="Ye F."/>
            <person name="Su P."/>
            <person name="Kiefer A.F."/>
            <person name="Nichols A."/>
            <person name="Cepeda A.J."/>
            <person name="Yan W."/>
            <person name="Fan B."/>
            <person name="Jiang Y."/>
            <person name="Adhikari A."/>
            <person name="Zheng C.-J."/>
            <person name="Schuster L."/>
            <person name="Cowan T.M."/>
            <person name="Smanski M.J."/>
            <person name="Chevrette M.G."/>
            <person name="De Carvalho L.P.S."/>
            <person name="Shen B."/>
        </authorList>
    </citation>
    <scope>NUCLEOTIDE SEQUENCE [LARGE SCALE GENOMIC DNA]</scope>
    <source>
        <strain evidence="2 3">NPDC021253</strain>
    </source>
</reference>
<dbReference type="Proteomes" id="UP001611075">
    <property type="component" value="Unassembled WGS sequence"/>
</dbReference>
<organism evidence="2 3">
    <name type="scientific">Micromonospora rubida</name>
    <dbReference type="NCBI Taxonomy" id="2697657"/>
    <lineage>
        <taxon>Bacteria</taxon>
        <taxon>Bacillati</taxon>
        <taxon>Actinomycetota</taxon>
        <taxon>Actinomycetes</taxon>
        <taxon>Micromonosporales</taxon>
        <taxon>Micromonosporaceae</taxon>
        <taxon>Micromonospora</taxon>
    </lineage>
</organism>
<gene>
    <name evidence="2" type="ORF">ACH4OY_09870</name>
</gene>
<evidence type="ECO:0000256" key="1">
    <source>
        <dbReference type="SAM" id="Phobius"/>
    </source>
</evidence>